<dbReference type="Pfam" id="PF00484">
    <property type="entry name" value="Pro_CA"/>
    <property type="match status" value="1"/>
</dbReference>
<dbReference type="Proteomes" id="UP001484239">
    <property type="component" value="Unassembled WGS sequence"/>
</dbReference>
<evidence type="ECO:0000256" key="2">
    <source>
        <dbReference type="ARBA" id="ARBA00006217"/>
    </source>
</evidence>
<keyword evidence="4" id="KW-0479">Metal-binding</keyword>
<dbReference type="PANTHER" id="PTHR11002">
    <property type="entry name" value="CARBONIC ANHYDRASE"/>
    <property type="match status" value="1"/>
</dbReference>
<evidence type="ECO:0000256" key="4">
    <source>
        <dbReference type="ARBA" id="ARBA00022723"/>
    </source>
</evidence>
<dbReference type="InterPro" id="IPR036874">
    <property type="entry name" value="Carbonic_anhydrase_sf"/>
</dbReference>
<accession>A0ABU9E3Z9</accession>
<dbReference type="SUPFAM" id="SSF53056">
    <property type="entry name" value="beta-carbonic anhydrase, cab"/>
    <property type="match status" value="1"/>
</dbReference>
<dbReference type="RefSeq" id="WP_405283246.1">
    <property type="nucleotide sequence ID" value="NZ_CP144380.1"/>
</dbReference>
<keyword evidence="9" id="KW-1185">Reference proteome</keyword>
<dbReference type="PANTHER" id="PTHR11002:SF76">
    <property type="entry name" value="CARBONIC ANHYDRASE"/>
    <property type="match status" value="1"/>
</dbReference>
<comment type="similarity">
    <text evidence="2">Belongs to the beta-class carbonic anhydrase family.</text>
</comment>
<evidence type="ECO:0000256" key="3">
    <source>
        <dbReference type="ARBA" id="ARBA00012925"/>
    </source>
</evidence>
<sequence>MPTTRPTTPREARDSLLAGNRRFLADEPIGPNRGLDRMAALARGQEPWATILGCADSRVPLEILFDAGFGDIFVVRVAGNVASSETVASIEYSVEVLGTPLVVVLGHTGCGAVQAAVDNGRTPGRIPALLRQIRAAIPSAETTIDQAVEANVRHQIQALLDDSSDLRDACDDGRIMLVGAVVDTATGEVRIVDERSSSEG</sequence>
<gene>
    <name evidence="8" type="ORF">WI372_00500</name>
</gene>
<evidence type="ECO:0000256" key="1">
    <source>
        <dbReference type="ARBA" id="ARBA00001947"/>
    </source>
</evidence>
<evidence type="ECO:0000313" key="8">
    <source>
        <dbReference type="EMBL" id="MEK9499456.1"/>
    </source>
</evidence>
<keyword evidence="6" id="KW-0456">Lyase</keyword>
<reference evidence="8 9" key="1">
    <citation type="submission" date="2024-02" db="EMBL/GenBank/DDBJ databases">
        <title>A novel Gemmatimonadota bacterium.</title>
        <authorList>
            <person name="Du Z.-J."/>
            <person name="Ye Y.-Q."/>
        </authorList>
    </citation>
    <scope>NUCLEOTIDE SEQUENCE [LARGE SCALE GENOMIC DNA]</scope>
    <source>
        <strain evidence="8 9">DH-20</strain>
    </source>
</reference>
<evidence type="ECO:0000256" key="6">
    <source>
        <dbReference type="ARBA" id="ARBA00023239"/>
    </source>
</evidence>
<dbReference type="EMBL" id="JBBHLI010000001">
    <property type="protein sequence ID" value="MEK9499456.1"/>
    <property type="molecule type" value="Genomic_DNA"/>
</dbReference>
<organism evidence="8 9">
    <name type="scientific">Gaopeijia maritima</name>
    <dbReference type="NCBI Taxonomy" id="3119007"/>
    <lineage>
        <taxon>Bacteria</taxon>
        <taxon>Pseudomonadati</taxon>
        <taxon>Gemmatimonadota</taxon>
        <taxon>Longimicrobiia</taxon>
        <taxon>Gaopeijiales</taxon>
        <taxon>Gaopeijiaceae</taxon>
        <taxon>Gaopeijia</taxon>
    </lineage>
</organism>
<evidence type="ECO:0000313" key="9">
    <source>
        <dbReference type="Proteomes" id="UP001484239"/>
    </source>
</evidence>
<comment type="cofactor">
    <cofactor evidence="1">
        <name>Zn(2+)</name>
        <dbReference type="ChEBI" id="CHEBI:29105"/>
    </cofactor>
</comment>
<dbReference type="EC" id="4.2.1.1" evidence="3"/>
<comment type="catalytic activity">
    <reaction evidence="7">
        <text>hydrogencarbonate + H(+) = CO2 + H2O</text>
        <dbReference type="Rhea" id="RHEA:10748"/>
        <dbReference type="ChEBI" id="CHEBI:15377"/>
        <dbReference type="ChEBI" id="CHEBI:15378"/>
        <dbReference type="ChEBI" id="CHEBI:16526"/>
        <dbReference type="ChEBI" id="CHEBI:17544"/>
        <dbReference type="EC" id="4.2.1.1"/>
    </reaction>
</comment>
<dbReference type="CDD" id="cd03378">
    <property type="entry name" value="beta_CA_cladeC"/>
    <property type="match status" value="1"/>
</dbReference>
<evidence type="ECO:0000256" key="7">
    <source>
        <dbReference type="ARBA" id="ARBA00048348"/>
    </source>
</evidence>
<proteinExistence type="inferred from homology"/>
<name>A0ABU9E3Z9_9BACT</name>
<dbReference type="Gene3D" id="3.40.1050.10">
    <property type="entry name" value="Carbonic anhydrase"/>
    <property type="match status" value="1"/>
</dbReference>
<protein>
    <recommendedName>
        <fullName evidence="3">carbonic anhydrase</fullName>
        <ecNumber evidence="3">4.2.1.1</ecNumber>
    </recommendedName>
</protein>
<comment type="caution">
    <text evidence="8">The sequence shown here is derived from an EMBL/GenBank/DDBJ whole genome shotgun (WGS) entry which is preliminary data.</text>
</comment>
<dbReference type="InterPro" id="IPR001765">
    <property type="entry name" value="Carbonic_anhydrase"/>
</dbReference>
<evidence type="ECO:0000256" key="5">
    <source>
        <dbReference type="ARBA" id="ARBA00022833"/>
    </source>
</evidence>
<dbReference type="SMART" id="SM00947">
    <property type="entry name" value="Pro_CA"/>
    <property type="match status" value="1"/>
</dbReference>
<keyword evidence="5" id="KW-0862">Zinc</keyword>